<accession>A0AAN8PKQ3</accession>
<dbReference type="AlphaFoldDB" id="A0AAN8PKQ3"/>
<dbReference type="Proteomes" id="UP001347796">
    <property type="component" value="Unassembled WGS sequence"/>
</dbReference>
<evidence type="ECO:0000256" key="1">
    <source>
        <dbReference type="SAM" id="MobiDB-lite"/>
    </source>
</evidence>
<keyword evidence="2" id="KW-0732">Signal</keyword>
<gene>
    <name evidence="3" type="ORF">SNE40_017025</name>
</gene>
<feature type="compositionally biased region" description="Basic residues" evidence="1">
    <location>
        <begin position="83"/>
        <end position="94"/>
    </location>
</feature>
<feature type="signal peptide" evidence="2">
    <location>
        <begin position="1"/>
        <end position="19"/>
    </location>
</feature>
<protein>
    <submittedName>
        <fullName evidence="3">Uncharacterized protein</fullName>
    </submittedName>
</protein>
<reference evidence="3 4" key="1">
    <citation type="submission" date="2024-01" db="EMBL/GenBank/DDBJ databases">
        <title>The genome of the rayed Mediterranean limpet Patella caerulea (Linnaeus, 1758).</title>
        <authorList>
            <person name="Anh-Thu Weber A."/>
            <person name="Halstead-Nussloch G."/>
        </authorList>
    </citation>
    <scope>NUCLEOTIDE SEQUENCE [LARGE SCALE GENOMIC DNA]</scope>
    <source>
        <strain evidence="3">AATW-2023a</strain>
        <tissue evidence="3">Whole specimen</tissue>
    </source>
</reference>
<organism evidence="3 4">
    <name type="scientific">Patella caerulea</name>
    <name type="common">Rayed Mediterranean limpet</name>
    <dbReference type="NCBI Taxonomy" id="87958"/>
    <lineage>
        <taxon>Eukaryota</taxon>
        <taxon>Metazoa</taxon>
        <taxon>Spiralia</taxon>
        <taxon>Lophotrochozoa</taxon>
        <taxon>Mollusca</taxon>
        <taxon>Gastropoda</taxon>
        <taxon>Patellogastropoda</taxon>
        <taxon>Patelloidea</taxon>
        <taxon>Patellidae</taxon>
        <taxon>Patella</taxon>
    </lineage>
</organism>
<keyword evidence="4" id="KW-1185">Reference proteome</keyword>
<comment type="caution">
    <text evidence="3">The sequence shown here is derived from an EMBL/GenBank/DDBJ whole genome shotgun (WGS) entry which is preliminary data.</text>
</comment>
<feature type="chain" id="PRO_5042894845" evidence="2">
    <location>
        <begin position="20"/>
        <end position="222"/>
    </location>
</feature>
<feature type="compositionally biased region" description="Basic and acidic residues" evidence="1">
    <location>
        <begin position="58"/>
        <end position="74"/>
    </location>
</feature>
<evidence type="ECO:0000313" key="3">
    <source>
        <dbReference type="EMBL" id="KAK6173606.1"/>
    </source>
</evidence>
<proteinExistence type="predicted"/>
<evidence type="ECO:0000256" key="2">
    <source>
        <dbReference type="SAM" id="SignalP"/>
    </source>
</evidence>
<evidence type="ECO:0000313" key="4">
    <source>
        <dbReference type="Proteomes" id="UP001347796"/>
    </source>
</evidence>
<feature type="region of interest" description="Disordered" evidence="1">
    <location>
        <begin position="58"/>
        <end position="108"/>
    </location>
</feature>
<name>A0AAN8PKQ3_PATCE</name>
<sequence>MKITAILLILTFISTFCLSSPVEESAEQNSFLVTYKGRDGSSSLHNILTGYPLFASGGRERRGFPSRRENEKVNENNSEQQQRRSKKHHRKWHQKTTANKHGFGNRGLRERLNQETSKGLNFRHFTDVGLELRHHHGKSGRSGVIPEGVSHRNLRARRSRSNSISSRPTIISRVYKPGNPEPIITRVLVLGDESRLDNSKLILEQPEFKVHYSLIPGASIDW</sequence>
<dbReference type="EMBL" id="JAZGQO010000011">
    <property type="protein sequence ID" value="KAK6173606.1"/>
    <property type="molecule type" value="Genomic_DNA"/>
</dbReference>